<proteinExistence type="predicted"/>
<reference evidence="1 2" key="1">
    <citation type="journal article" date="2019" name="Int. J. Syst. Evol. Microbiol.">
        <title>The Global Catalogue of Microorganisms (GCM) 10K type strain sequencing project: providing services to taxonomists for standard genome sequencing and annotation.</title>
        <authorList>
            <consortium name="The Broad Institute Genomics Platform"/>
            <consortium name="The Broad Institute Genome Sequencing Center for Infectious Disease"/>
            <person name="Wu L."/>
            <person name="Ma J."/>
        </authorList>
    </citation>
    <scope>NUCLEOTIDE SEQUENCE [LARGE SCALE GENOMIC DNA]</scope>
    <source>
        <strain evidence="1 2">XZYJ18</strain>
    </source>
</reference>
<keyword evidence="2" id="KW-1185">Reference proteome</keyword>
<protein>
    <submittedName>
        <fullName evidence="1">Twin-arginine translocation signal domain-containing protein</fullName>
    </submittedName>
</protein>
<dbReference type="GeneID" id="73045397"/>
<dbReference type="RefSeq" id="WP_254266984.1">
    <property type="nucleotide sequence ID" value="NZ_CP100400.1"/>
</dbReference>
<sequence>MSDENGVSRRNVLKTSGVAFGAGITTLATSGTVSASHNEWNEGDIVSTDGNRVPGWYSCDLNDLDKEIDGQPGEIVGGPCYNGSDKFWKVELSTLGDVRWFNQGLLTREREG</sequence>
<comment type="caution">
    <text evidence="1">The sequence shown here is derived from an EMBL/GenBank/DDBJ whole genome shotgun (WGS) entry which is preliminary data.</text>
</comment>
<accession>A0ABD5PYF8</accession>
<dbReference type="PROSITE" id="PS51318">
    <property type="entry name" value="TAT"/>
    <property type="match status" value="1"/>
</dbReference>
<dbReference type="InterPro" id="IPR019546">
    <property type="entry name" value="TAT_signal_bac_arc"/>
</dbReference>
<dbReference type="AlphaFoldDB" id="A0ABD5PYF8"/>
<dbReference type="Proteomes" id="UP001595945">
    <property type="component" value="Unassembled WGS sequence"/>
</dbReference>
<name>A0ABD5PYF8_9EURY</name>
<dbReference type="InterPro" id="IPR006311">
    <property type="entry name" value="TAT_signal"/>
</dbReference>
<evidence type="ECO:0000313" key="2">
    <source>
        <dbReference type="Proteomes" id="UP001595945"/>
    </source>
</evidence>
<organism evidence="1 2">
    <name type="scientific">Halorussus aquaticus</name>
    <dbReference type="NCBI Taxonomy" id="2953748"/>
    <lineage>
        <taxon>Archaea</taxon>
        <taxon>Methanobacteriati</taxon>
        <taxon>Methanobacteriota</taxon>
        <taxon>Stenosarchaea group</taxon>
        <taxon>Halobacteria</taxon>
        <taxon>Halobacteriales</taxon>
        <taxon>Haladaptataceae</taxon>
        <taxon>Halorussus</taxon>
    </lineage>
</organism>
<dbReference type="NCBIfam" id="TIGR01409">
    <property type="entry name" value="TAT_signal_seq"/>
    <property type="match status" value="1"/>
</dbReference>
<dbReference type="EMBL" id="JBHSHT010000001">
    <property type="protein sequence ID" value="MFC4823550.1"/>
    <property type="molecule type" value="Genomic_DNA"/>
</dbReference>
<gene>
    <name evidence="1" type="ORF">ACFO9K_04680</name>
</gene>
<evidence type="ECO:0000313" key="1">
    <source>
        <dbReference type="EMBL" id="MFC4823550.1"/>
    </source>
</evidence>